<proteinExistence type="predicted"/>
<gene>
    <name evidence="6" type="ORF">MCOS_LOCUS1506</name>
</gene>
<feature type="transmembrane region" description="Helical" evidence="4">
    <location>
        <begin position="12"/>
        <end position="36"/>
    </location>
</feature>
<name>A0A0R3U4D9_MESCO</name>
<protein>
    <recommendedName>
        <fullName evidence="5">RING-type domain-containing protein</fullName>
    </recommendedName>
</protein>
<dbReference type="SMART" id="SM00184">
    <property type="entry name" value="RING"/>
    <property type="match status" value="1"/>
</dbReference>
<dbReference type="Gene3D" id="3.30.40.10">
    <property type="entry name" value="Zinc/RING finger domain, C3HC4 (zinc finger)"/>
    <property type="match status" value="1"/>
</dbReference>
<dbReference type="EMBL" id="UXSR01000193">
    <property type="protein sequence ID" value="VDD75503.1"/>
    <property type="molecule type" value="Genomic_DNA"/>
</dbReference>
<dbReference type="InterPro" id="IPR001841">
    <property type="entry name" value="Znf_RING"/>
</dbReference>
<sequence>MDESADNQDDLNFWLIVCAVLTVLCYGMFGLLFFLFRRIVNDALAGLRSGKSRKPRTENVLPLSNFAAVTKVDHNENSGSLSVGFSLRDSATLFILRSVPLSTLHHAMVDTTDVLVDFLRKNASQTTMLTPDDSLLNVKTNEERVDLHKFRQTYDLVLAFYRASERKDEECTVVSIHIIHVKQHKEEHRATQILYSYCKTNFDRLVCAQASPFFHQLFTAANRTASEEGRPPDCVICLTEGQANTVFVPCRHVAICKTCLPAFQTSSQCLHCPVCRAAIVEIKDLIPQPPMLPERFYADFTITYTPREDKGMPMPPWIDGIPPELPYAIGRGYAAYASDLGIMLENYTDFCVPIFSPNAYFPCVLFNYNSTAYLIAPKENRYGPCCVYRPNWSPPHRDFMQQFGQFYSGTTRNLGVKRRVLAQQIDWWVIPQANTTKLTDHPVFGGFGFARQPLSSGYRPYVSFWYEGDIGWTHQIFENFTDTGKKMHILDDFRLPEMCNVAVACNYRP</sequence>
<keyword evidence="2" id="KW-0862">Zinc</keyword>
<evidence type="ECO:0000259" key="5">
    <source>
        <dbReference type="PROSITE" id="PS50089"/>
    </source>
</evidence>
<dbReference type="AlphaFoldDB" id="A0A0R3U4D9"/>
<dbReference type="InterPro" id="IPR013083">
    <property type="entry name" value="Znf_RING/FYVE/PHD"/>
</dbReference>
<evidence type="ECO:0000256" key="1">
    <source>
        <dbReference type="ARBA" id="ARBA00022771"/>
    </source>
</evidence>
<evidence type="ECO:0000256" key="4">
    <source>
        <dbReference type="SAM" id="Phobius"/>
    </source>
</evidence>
<keyword evidence="4" id="KW-0472">Membrane</keyword>
<organism evidence="6 7">
    <name type="scientific">Mesocestoides corti</name>
    <name type="common">Flatworm</name>
    <dbReference type="NCBI Taxonomy" id="53468"/>
    <lineage>
        <taxon>Eukaryota</taxon>
        <taxon>Metazoa</taxon>
        <taxon>Spiralia</taxon>
        <taxon>Lophotrochozoa</taxon>
        <taxon>Platyhelminthes</taxon>
        <taxon>Cestoda</taxon>
        <taxon>Eucestoda</taxon>
        <taxon>Cyclophyllidea</taxon>
        <taxon>Mesocestoididae</taxon>
        <taxon>Mesocestoides</taxon>
    </lineage>
</organism>
<evidence type="ECO:0000256" key="2">
    <source>
        <dbReference type="ARBA" id="ARBA00022833"/>
    </source>
</evidence>
<dbReference type="SUPFAM" id="SSF57850">
    <property type="entry name" value="RING/U-box"/>
    <property type="match status" value="1"/>
</dbReference>
<dbReference type="PROSITE" id="PS50089">
    <property type="entry name" value="ZF_RING_2"/>
    <property type="match status" value="1"/>
</dbReference>
<evidence type="ECO:0000313" key="7">
    <source>
        <dbReference type="Proteomes" id="UP000267029"/>
    </source>
</evidence>
<dbReference type="OrthoDB" id="9971971at2759"/>
<evidence type="ECO:0000313" key="6">
    <source>
        <dbReference type="EMBL" id="VDD75503.1"/>
    </source>
</evidence>
<keyword evidence="1 3" id="KW-0479">Metal-binding</keyword>
<evidence type="ECO:0000256" key="3">
    <source>
        <dbReference type="PROSITE-ProRule" id="PRU00175"/>
    </source>
</evidence>
<feature type="domain" description="RING-type" evidence="5">
    <location>
        <begin position="234"/>
        <end position="276"/>
    </location>
</feature>
<dbReference type="GO" id="GO:0008270">
    <property type="term" value="F:zinc ion binding"/>
    <property type="evidence" value="ECO:0007669"/>
    <property type="project" value="UniProtKB-KW"/>
</dbReference>
<accession>A0A0R3U4D9</accession>
<reference evidence="6 7" key="1">
    <citation type="submission" date="2018-10" db="EMBL/GenBank/DDBJ databases">
        <authorList>
            <consortium name="Pathogen Informatics"/>
        </authorList>
    </citation>
    <scope>NUCLEOTIDE SEQUENCE [LARGE SCALE GENOMIC DNA]</scope>
</reference>
<keyword evidence="1 3" id="KW-0863">Zinc-finger</keyword>
<dbReference type="Pfam" id="PF13920">
    <property type="entry name" value="zf-C3HC4_3"/>
    <property type="match status" value="1"/>
</dbReference>
<keyword evidence="7" id="KW-1185">Reference proteome</keyword>
<keyword evidence="4" id="KW-0812">Transmembrane</keyword>
<keyword evidence="4" id="KW-1133">Transmembrane helix</keyword>
<dbReference type="Proteomes" id="UP000267029">
    <property type="component" value="Unassembled WGS sequence"/>
</dbReference>